<organism evidence="3 4">
    <name type="scientific">Caenorhabditis angaria</name>
    <dbReference type="NCBI Taxonomy" id="860376"/>
    <lineage>
        <taxon>Eukaryota</taxon>
        <taxon>Metazoa</taxon>
        <taxon>Ecdysozoa</taxon>
        <taxon>Nematoda</taxon>
        <taxon>Chromadorea</taxon>
        <taxon>Rhabditida</taxon>
        <taxon>Rhabditina</taxon>
        <taxon>Rhabditomorpha</taxon>
        <taxon>Rhabditoidea</taxon>
        <taxon>Rhabditidae</taxon>
        <taxon>Peloderinae</taxon>
        <taxon>Caenorhabditis</taxon>
    </lineage>
</organism>
<name>A0A9P1J2T1_9PELO</name>
<evidence type="ECO:0000313" key="3">
    <source>
        <dbReference type="EMBL" id="CAI5455237.1"/>
    </source>
</evidence>
<reference evidence="3" key="1">
    <citation type="submission" date="2022-11" db="EMBL/GenBank/DDBJ databases">
        <authorList>
            <person name="Kikuchi T."/>
        </authorList>
    </citation>
    <scope>NUCLEOTIDE SEQUENCE</scope>
    <source>
        <strain evidence="3">PS1010</strain>
    </source>
</reference>
<comment type="caution">
    <text evidence="3">The sequence shown here is derived from an EMBL/GenBank/DDBJ whole genome shotgun (WGS) entry which is preliminary data.</text>
</comment>
<dbReference type="AlphaFoldDB" id="A0A9P1J2T1"/>
<keyword evidence="2" id="KW-1133">Transmembrane helix</keyword>
<protein>
    <submittedName>
        <fullName evidence="3">Uncharacterized protein</fullName>
    </submittedName>
</protein>
<dbReference type="Proteomes" id="UP001152747">
    <property type="component" value="Unassembled WGS sequence"/>
</dbReference>
<keyword evidence="2" id="KW-0472">Membrane</keyword>
<proteinExistence type="predicted"/>
<accession>A0A9P1J2T1</accession>
<dbReference type="EMBL" id="CANHGI010000006">
    <property type="protein sequence ID" value="CAI5455237.1"/>
    <property type="molecule type" value="Genomic_DNA"/>
</dbReference>
<sequence length="152" mass="17559">MADNLEETIGKINDGPEDMQMERVNNRSDAPPSYNSNVVQSLENNNPFMFIPMEVDPETGLLLKDLVTPQEKVTLLSDEKLPIFFKNEASQKIGIVQENSKNETKFSCNQYLHNAFVSIVDFVCDFWFFVMFAFAIYIGLKYYFFAKNGYKH</sequence>
<evidence type="ECO:0000256" key="1">
    <source>
        <dbReference type="SAM" id="MobiDB-lite"/>
    </source>
</evidence>
<evidence type="ECO:0000256" key="2">
    <source>
        <dbReference type="SAM" id="Phobius"/>
    </source>
</evidence>
<evidence type="ECO:0000313" key="4">
    <source>
        <dbReference type="Proteomes" id="UP001152747"/>
    </source>
</evidence>
<feature type="region of interest" description="Disordered" evidence="1">
    <location>
        <begin position="1"/>
        <end position="33"/>
    </location>
</feature>
<feature type="transmembrane region" description="Helical" evidence="2">
    <location>
        <begin position="126"/>
        <end position="145"/>
    </location>
</feature>
<keyword evidence="4" id="KW-1185">Reference proteome</keyword>
<keyword evidence="2" id="KW-0812">Transmembrane</keyword>
<gene>
    <name evidence="3" type="ORF">CAMP_LOCUS17874</name>
</gene>